<proteinExistence type="predicted"/>
<protein>
    <submittedName>
        <fullName evidence="1">Uncharacterized protein</fullName>
    </submittedName>
</protein>
<reference evidence="1" key="1">
    <citation type="submission" date="2020-05" db="EMBL/GenBank/DDBJ databases">
        <authorList>
            <person name="Chiriac C."/>
            <person name="Salcher M."/>
            <person name="Ghai R."/>
            <person name="Kavagutti S V."/>
        </authorList>
    </citation>
    <scope>NUCLEOTIDE SEQUENCE</scope>
</reference>
<organism evidence="1">
    <name type="scientific">uncultured Caudovirales phage</name>
    <dbReference type="NCBI Taxonomy" id="2100421"/>
    <lineage>
        <taxon>Viruses</taxon>
        <taxon>Duplodnaviria</taxon>
        <taxon>Heunggongvirae</taxon>
        <taxon>Uroviricota</taxon>
        <taxon>Caudoviricetes</taxon>
        <taxon>Peduoviridae</taxon>
        <taxon>Maltschvirus</taxon>
        <taxon>Maltschvirus maltsch</taxon>
    </lineage>
</organism>
<evidence type="ECO:0000313" key="1">
    <source>
        <dbReference type="EMBL" id="CAB4221367.1"/>
    </source>
</evidence>
<name>A0A6J5T477_9CAUD</name>
<accession>A0A6J5T477</accession>
<gene>
    <name evidence="1" type="ORF">UFOVP1636_270</name>
</gene>
<dbReference type="EMBL" id="LR797503">
    <property type="protein sequence ID" value="CAB4221367.1"/>
    <property type="molecule type" value="Genomic_DNA"/>
</dbReference>
<sequence length="49" mass="5534">MSKMKEIYYEIQDLYEAGFSTHAIAQELQVPIELVLGAVENFCINDLVG</sequence>